<accession>A0ACB8U392</accession>
<sequence length="770" mass="86351">MFSSQQDLASAAALFKNPVPTHGARRNTACQQCRKRKLKCDTKRPCGTCVKSHQYARNHPLDGVEVPNEVECTYGDEKEITPPSNSKVEKLESRIVELEGLLRQMQLALHDSQRSAKPTSPTYSNGFHPTQSIVEQSSSTSPPIPSQSTLNFQHDGSSWLDDYLIQDSATPNSVHDSVNSQYSYFPTSESSEPSSMHSTPSLNNLALSDALTTTTAKQSQLLLMGWPQGLPDPEITRHLVHAFFAFFVHAGRLFHGMTFLSSLDLPPTDPRFPFSGVLHTMCAIGSLYTADIPQPSSRPRMSFKTGGLGLFFAIEELFPGKWRQYDQRPDSFAESQATLAKIANDFAVDRGERLTECLQVQIMLTWFYHHQARWSQSYMSSGHALRGCIPCGLNIAAPFNPAEMLTSDVPDCPPSILEIPHSTVENEMRRNIFWIAYVIERTQAAGNVYAMTLDDLDVCQLLPLRGDQFEQGMYVPTTERQWSHDRNMFLVHPLTQTDSFTLLVKANILVSHVKNFNLRVRGRYFSGDVAVCSPWHVVGTGGRDGNMEKWDPRDSPAFHDLDQITMMFRQSFPSHLKNPTQDDMVDPYLFSTFSAAYLAQIILHEPYADINNSDCISRVKILKAARGILDLAYGLSATSYDVSLLDHAPVLAWNLAGRILINALRVAINKNHADDIPVLHAEILYLHDMLAKAGERMPLAYRYKKVVHDFLASTCGQQYVQNIQEPPYYRKPRASFSPSQDDIFSSLAFVQNVYSPGTYATSSAMSERQM</sequence>
<keyword evidence="2" id="KW-1185">Reference proteome</keyword>
<proteinExistence type="predicted"/>
<dbReference type="Proteomes" id="UP001055072">
    <property type="component" value="Unassembled WGS sequence"/>
</dbReference>
<protein>
    <submittedName>
        <fullName evidence="1">Uncharacterized protein</fullName>
    </submittedName>
</protein>
<comment type="caution">
    <text evidence="1">The sequence shown here is derived from an EMBL/GenBank/DDBJ whole genome shotgun (WGS) entry which is preliminary data.</text>
</comment>
<evidence type="ECO:0000313" key="1">
    <source>
        <dbReference type="EMBL" id="KAI0088797.1"/>
    </source>
</evidence>
<evidence type="ECO:0000313" key="2">
    <source>
        <dbReference type="Proteomes" id="UP001055072"/>
    </source>
</evidence>
<name>A0ACB8U392_9APHY</name>
<dbReference type="EMBL" id="MU274912">
    <property type="protein sequence ID" value="KAI0088797.1"/>
    <property type="molecule type" value="Genomic_DNA"/>
</dbReference>
<organism evidence="1 2">
    <name type="scientific">Irpex rosettiformis</name>
    <dbReference type="NCBI Taxonomy" id="378272"/>
    <lineage>
        <taxon>Eukaryota</taxon>
        <taxon>Fungi</taxon>
        <taxon>Dikarya</taxon>
        <taxon>Basidiomycota</taxon>
        <taxon>Agaricomycotina</taxon>
        <taxon>Agaricomycetes</taxon>
        <taxon>Polyporales</taxon>
        <taxon>Irpicaceae</taxon>
        <taxon>Irpex</taxon>
    </lineage>
</organism>
<gene>
    <name evidence="1" type="ORF">BDY19DRAFT_946005</name>
</gene>
<reference evidence="1" key="1">
    <citation type="journal article" date="2021" name="Environ. Microbiol.">
        <title>Gene family expansions and transcriptome signatures uncover fungal adaptations to wood decay.</title>
        <authorList>
            <person name="Hage H."/>
            <person name="Miyauchi S."/>
            <person name="Viragh M."/>
            <person name="Drula E."/>
            <person name="Min B."/>
            <person name="Chaduli D."/>
            <person name="Navarro D."/>
            <person name="Favel A."/>
            <person name="Norest M."/>
            <person name="Lesage-Meessen L."/>
            <person name="Balint B."/>
            <person name="Merenyi Z."/>
            <person name="de Eugenio L."/>
            <person name="Morin E."/>
            <person name="Martinez A.T."/>
            <person name="Baldrian P."/>
            <person name="Stursova M."/>
            <person name="Martinez M.J."/>
            <person name="Novotny C."/>
            <person name="Magnuson J.K."/>
            <person name="Spatafora J.W."/>
            <person name="Maurice S."/>
            <person name="Pangilinan J."/>
            <person name="Andreopoulos W."/>
            <person name="LaButti K."/>
            <person name="Hundley H."/>
            <person name="Na H."/>
            <person name="Kuo A."/>
            <person name="Barry K."/>
            <person name="Lipzen A."/>
            <person name="Henrissat B."/>
            <person name="Riley R."/>
            <person name="Ahrendt S."/>
            <person name="Nagy L.G."/>
            <person name="Grigoriev I.V."/>
            <person name="Martin F."/>
            <person name="Rosso M.N."/>
        </authorList>
    </citation>
    <scope>NUCLEOTIDE SEQUENCE</scope>
    <source>
        <strain evidence="1">CBS 384.51</strain>
    </source>
</reference>